<feature type="domain" description="HTH tetR-type" evidence="5">
    <location>
        <begin position="7"/>
        <end position="67"/>
    </location>
</feature>
<evidence type="ECO:0000313" key="6">
    <source>
        <dbReference type="EMBL" id="UXN68518.1"/>
    </source>
</evidence>
<protein>
    <submittedName>
        <fullName evidence="6">TetR/AcrR family transcriptional regulator</fullName>
    </submittedName>
</protein>
<evidence type="ECO:0000256" key="4">
    <source>
        <dbReference type="PROSITE-ProRule" id="PRU00335"/>
    </source>
</evidence>
<dbReference type="InterPro" id="IPR036271">
    <property type="entry name" value="Tet_transcr_reg_TetR-rel_C_sf"/>
</dbReference>
<dbReference type="Proteomes" id="UP001061862">
    <property type="component" value="Chromosome"/>
</dbReference>
<dbReference type="InterPro" id="IPR023772">
    <property type="entry name" value="DNA-bd_HTH_TetR-type_CS"/>
</dbReference>
<evidence type="ECO:0000256" key="1">
    <source>
        <dbReference type="ARBA" id="ARBA00023015"/>
    </source>
</evidence>
<proteinExistence type="predicted"/>
<dbReference type="SUPFAM" id="SSF46689">
    <property type="entry name" value="Homeodomain-like"/>
    <property type="match status" value="1"/>
</dbReference>
<keyword evidence="7" id="KW-1185">Reference proteome</keyword>
<evidence type="ECO:0000313" key="7">
    <source>
        <dbReference type="Proteomes" id="UP001061862"/>
    </source>
</evidence>
<sequence length="199" mass="21487">MAGRPREFDRTKALHDAMLLFWERGYEGTSVGDLSEALDIGKPSLYAAFGNKENLFLEALQLYEDRYGCFSPDALNEAPTARIAFAETLRRNAESQLNPDTPPGCFIVLAATVGTPQNAEVRAHLTRRRQATRDHLAARLARGIADGDVPASADPQAIATFYATVINGLAIEARDGAQQADLDRIVTGALAAWDSLVGA</sequence>
<organism evidence="6 7">
    <name type="scientific">Devosia neptuniae</name>
    <dbReference type="NCBI Taxonomy" id="191302"/>
    <lineage>
        <taxon>Bacteria</taxon>
        <taxon>Pseudomonadati</taxon>
        <taxon>Pseudomonadota</taxon>
        <taxon>Alphaproteobacteria</taxon>
        <taxon>Hyphomicrobiales</taxon>
        <taxon>Devosiaceae</taxon>
        <taxon>Devosia</taxon>
    </lineage>
</organism>
<accession>A0ABY6CEL1</accession>
<dbReference type="SUPFAM" id="SSF48498">
    <property type="entry name" value="Tetracyclin repressor-like, C-terminal domain"/>
    <property type="match status" value="1"/>
</dbReference>
<feature type="DNA-binding region" description="H-T-H motif" evidence="4">
    <location>
        <begin position="30"/>
        <end position="49"/>
    </location>
</feature>
<dbReference type="PANTHER" id="PTHR47506:SF1">
    <property type="entry name" value="HTH-TYPE TRANSCRIPTIONAL REGULATOR YJDC"/>
    <property type="match status" value="1"/>
</dbReference>
<keyword evidence="3" id="KW-0804">Transcription</keyword>
<dbReference type="InterPro" id="IPR011075">
    <property type="entry name" value="TetR_C"/>
</dbReference>
<dbReference type="RefSeq" id="WP_262166407.1">
    <property type="nucleotide sequence ID" value="NZ_CP104965.1"/>
</dbReference>
<dbReference type="PROSITE" id="PS50977">
    <property type="entry name" value="HTH_TETR_2"/>
    <property type="match status" value="1"/>
</dbReference>
<gene>
    <name evidence="6" type="ORF">N8A98_14770</name>
</gene>
<dbReference type="Pfam" id="PF00440">
    <property type="entry name" value="TetR_N"/>
    <property type="match status" value="1"/>
</dbReference>
<dbReference type="Gene3D" id="1.10.357.10">
    <property type="entry name" value="Tetracycline Repressor, domain 2"/>
    <property type="match status" value="1"/>
</dbReference>
<name>A0ABY6CEL1_9HYPH</name>
<dbReference type="PANTHER" id="PTHR47506">
    <property type="entry name" value="TRANSCRIPTIONAL REGULATORY PROTEIN"/>
    <property type="match status" value="1"/>
</dbReference>
<keyword evidence="2 4" id="KW-0238">DNA-binding</keyword>
<evidence type="ECO:0000256" key="2">
    <source>
        <dbReference type="ARBA" id="ARBA00023125"/>
    </source>
</evidence>
<dbReference type="InterPro" id="IPR009057">
    <property type="entry name" value="Homeodomain-like_sf"/>
</dbReference>
<evidence type="ECO:0000256" key="3">
    <source>
        <dbReference type="ARBA" id="ARBA00023163"/>
    </source>
</evidence>
<reference evidence="6 7" key="1">
    <citation type="submission" date="2022-09" db="EMBL/GenBank/DDBJ databases">
        <title>Interaction between co-microsymbionts with complementary sets of symbiotic genes in legume-rhizobium systems.</title>
        <authorList>
            <person name="Safronova V."/>
            <person name="Sazanova A."/>
            <person name="Afonin A."/>
            <person name="Chirak E."/>
        </authorList>
    </citation>
    <scope>NUCLEOTIDE SEQUENCE [LARGE SCALE GENOMIC DNA]</scope>
    <source>
        <strain evidence="6 7">A18/4-1</strain>
    </source>
</reference>
<dbReference type="InterPro" id="IPR001647">
    <property type="entry name" value="HTH_TetR"/>
</dbReference>
<evidence type="ECO:0000259" key="5">
    <source>
        <dbReference type="PROSITE" id="PS50977"/>
    </source>
</evidence>
<dbReference type="Gene3D" id="1.10.10.60">
    <property type="entry name" value="Homeodomain-like"/>
    <property type="match status" value="1"/>
</dbReference>
<dbReference type="PROSITE" id="PS01081">
    <property type="entry name" value="HTH_TETR_1"/>
    <property type="match status" value="1"/>
</dbReference>
<keyword evidence="1" id="KW-0805">Transcription regulation</keyword>
<dbReference type="Pfam" id="PF16925">
    <property type="entry name" value="TetR_C_13"/>
    <property type="match status" value="1"/>
</dbReference>
<dbReference type="EMBL" id="CP104965">
    <property type="protein sequence ID" value="UXN68518.1"/>
    <property type="molecule type" value="Genomic_DNA"/>
</dbReference>